<protein>
    <recommendedName>
        <fullName evidence="4">Integrase catalytic domain-containing protein</fullName>
    </recommendedName>
</protein>
<evidence type="ECO:0008006" key="4">
    <source>
        <dbReference type="Google" id="ProtNLM"/>
    </source>
</evidence>
<proteinExistence type="predicted"/>
<name>A0A917HG75_9BACI</name>
<sequence length="665" mass="76690">MSKYKNLFNEPDFPKELIDRSNWATVYENNLEGDKKEIFLKRKKAVDMYMDGEKTIKEICSITKVNHTDLYRLLKRCVVLDSNGQVFGYKALIPNFRIKPYTREVNIDGFGQNNEDIKLTGAFQKLLDKFPDIKEEIKELVFKKKKNEPSTNISMGKDLHRKFINICKKHPLIDYQKGDYPFNTDDFAKRSFYRYIKNLKLDNPNKTVKEYGKDSEVLLKNTGTGTQTNNIIRPFHRVEFDGHKIDTTIAIKYTTPEGDEIVDVMERIWLLTIVDCGTNCTLGYTIVLNKEYSAADVLTCVKTAVLPRSPIQITIPGINIPDYGGFPSDVIPETAYAVWDELLFDNAMANIAKNVKSKLKRIVGCQVNTGPVGTPTKRPLVEKLYHLLEENGFQKLTTTTGSHLRDPKRQNPEVKAIKYEVTPDEIEQLAEVLIARRNGTPQKRINGLSPLEVMQQRINRKMPYRKIDEEYKDGYEFLTIDDTRVIRGSLEKGRRPYIRFMGVDYRNDALSEGFDLIGTKLTLIVNIEDLRYIKAYLHNGAELGLLKAAGKWSVRKHSIKIRKVINKLVSTGQLKISLEEDPIDAYHIYLKEKAKNNKSARNQLAAIDKVLNRDREHVEKNYSQDDTDFNNNGNNIHNIHSKSSNKAKKIYKSSYKKRERFFFNS</sequence>
<comment type="caution">
    <text evidence="2">The sequence shown here is derived from an EMBL/GenBank/DDBJ whole genome shotgun (WGS) entry which is preliminary data.</text>
</comment>
<evidence type="ECO:0000256" key="1">
    <source>
        <dbReference type="SAM" id="MobiDB-lite"/>
    </source>
</evidence>
<gene>
    <name evidence="2" type="ORF">GCM10011398_23380</name>
</gene>
<feature type="region of interest" description="Disordered" evidence="1">
    <location>
        <begin position="621"/>
        <end position="649"/>
    </location>
</feature>
<dbReference type="AlphaFoldDB" id="A0A917HG75"/>
<organism evidence="2 3">
    <name type="scientific">Virgibacillus oceani</name>
    <dbReference type="NCBI Taxonomy" id="1479511"/>
    <lineage>
        <taxon>Bacteria</taxon>
        <taxon>Bacillati</taxon>
        <taxon>Bacillota</taxon>
        <taxon>Bacilli</taxon>
        <taxon>Bacillales</taxon>
        <taxon>Bacillaceae</taxon>
        <taxon>Virgibacillus</taxon>
    </lineage>
</organism>
<evidence type="ECO:0000313" key="2">
    <source>
        <dbReference type="EMBL" id="GGG77585.1"/>
    </source>
</evidence>
<dbReference type="InterPro" id="IPR036397">
    <property type="entry name" value="RNaseH_sf"/>
</dbReference>
<dbReference type="Proteomes" id="UP000622860">
    <property type="component" value="Unassembled WGS sequence"/>
</dbReference>
<accession>A0A917HG75</accession>
<keyword evidence="3" id="KW-1185">Reference proteome</keyword>
<dbReference type="GO" id="GO:0003676">
    <property type="term" value="F:nucleic acid binding"/>
    <property type="evidence" value="ECO:0007669"/>
    <property type="project" value="InterPro"/>
</dbReference>
<dbReference type="RefSeq" id="WP_188455566.1">
    <property type="nucleotide sequence ID" value="NZ_BMFR01000009.1"/>
</dbReference>
<evidence type="ECO:0000313" key="3">
    <source>
        <dbReference type="Proteomes" id="UP000622860"/>
    </source>
</evidence>
<feature type="compositionally biased region" description="Basic residues" evidence="1">
    <location>
        <begin position="639"/>
        <end position="649"/>
    </location>
</feature>
<dbReference type="Gene3D" id="3.30.420.10">
    <property type="entry name" value="Ribonuclease H-like superfamily/Ribonuclease H"/>
    <property type="match status" value="1"/>
</dbReference>
<reference evidence="2" key="2">
    <citation type="submission" date="2020-09" db="EMBL/GenBank/DDBJ databases">
        <authorList>
            <person name="Sun Q."/>
            <person name="Zhou Y."/>
        </authorList>
    </citation>
    <scope>NUCLEOTIDE SEQUENCE</scope>
    <source>
        <strain evidence="2">CGMCC 1.12754</strain>
    </source>
</reference>
<reference evidence="2" key="1">
    <citation type="journal article" date="2014" name="Int. J. Syst. Evol. Microbiol.">
        <title>Complete genome sequence of Corynebacterium casei LMG S-19264T (=DSM 44701T), isolated from a smear-ripened cheese.</title>
        <authorList>
            <consortium name="US DOE Joint Genome Institute (JGI-PGF)"/>
            <person name="Walter F."/>
            <person name="Albersmeier A."/>
            <person name="Kalinowski J."/>
            <person name="Ruckert C."/>
        </authorList>
    </citation>
    <scope>NUCLEOTIDE SEQUENCE</scope>
    <source>
        <strain evidence="2">CGMCC 1.12754</strain>
    </source>
</reference>
<dbReference type="EMBL" id="BMFR01000009">
    <property type="protein sequence ID" value="GGG77585.1"/>
    <property type="molecule type" value="Genomic_DNA"/>
</dbReference>